<dbReference type="Proteomes" id="UP000694621">
    <property type="component" value="Unplaced"/>
</dbReference>
<dbReference type="InterPro" id="IPR006211">
    <property type="entry name" value="Furin-like_Cys-rich_dom"/>
</dbReference>
<evidence type="ECO:0000256" key="20">
    <source>
        <dbReference type="ARBA" id="ARBA00023180"/>
    </source>
</evidence>
<feature type="domain" description="Protein kinase" evidence="23">
    <location>
        <begin position="483"/>
        <end position="845"/>
    </location>
</feature>
<name>A0A8B9J7Y7_ASTMX</name>
<dbReference type="SMART" id="SM00219">
    <property type="entry name" value="TyrKc"/>
    <property type="match status" value="1"/>
</dbReference>
<accession>A0A8B9J7Y7</accession>
<keyword evidence="9" id="KW-0547">Nucleotide-binding</keyword>
<keyword evidence="4" id="KW-1003">Cell membrane</keyword>
<evidence type="ECO:0000313" key="24">
    <source>
        <dbReference type="Ensembl" id="ENSAMXP00005008458.1"/>
    </source>
</evidence>
<dbReference type="InterPro" id="IPR036941">
    <property type="entry name" value="Rcpt_L-dom_sf"/>
</dbReference>
<dbReference type="FunFam" id="2.10.220.10:FF:000001">
    <property type="entry name" value="Receptor protein-tyrosine kinase"/>
    <property type="match status" value="1"/>
</dbReference>
<keyword evidence="10" id="KW-0418">Kinase</keyword>
<evidence type="ECO:0000256" key="14">
    <source>
        <dbReference type="ARBA" id="ARBA00023136"/>
    </source>
</evidence>
<dbReference type="FunFam" id="3.80.20.20:FF:000005">
    <property type="entry name" value="Receptor protein-tyrosine kinase"/>
    <property type="match status" value="1"/>
</dbReference>
<dbReference type="GO" id="GO:0023056">
    <property type="term" value="P:positive regulation of signaling"/>
    <property type="evidence" value="ECO:0007669"/>
    <property type="project" value="UniProtKB-ARBA"/>
</dbReference>
<dbReference type="Pfam" id="PF01030">
    <property type="entry name" value="Recep_L_domain"/>
    <property type="match status" value="2"/>
</dbReference>
<dbReference type="GO" id="GO:0022008">
    <property type="term" value="P:neurogenesis"/>
    <property type="evidence" value="ECO:0007669"/>
    <property type="project" value="TreeGrafter"/>
</dbReference>
<dbReference type="PROSITE" id="PS00109">
    <property type="entry name" value="PROTEIN_KINASE_TYR"/>
    <property type="match status" value="1"/>
</dbReference>
<dbReference type="GO" id="GO:0010647">
    <property type="term" value="P:positive regulation of cell communication"/>
    <property type="evidence" value="ECO:0007669"/>
    <property type="project" value="UniProtKB-ARBA"/>
</dbReference>
<evidence type="ECO:0000256" key="7">
    <source>
        <dbReference type="ARBA" id="ARBA00022692"/>
    </source>
</evidence>
<dbReference type="InterPro" id="IPR001245">
    <property type="entry name" value="Ser-Thr/Tyr_kinase_cat_dom"/>
</dbReference>
<keyword evidence="12" id="KW-1133">Transmembrane helix</keyword>
<evidence type="ECO:0000256" key="19">
    <source>
        <dbReference type="ARBA" id="ARBA00023170"/>
    </source>
</evidence>
<dbReference type="GO" id="GO:0005634">
    <property type="term" value="C:nucleus"/>
    <property type="evidence" value="ECO:0007669"/>
    <property type="project" value="UniProtKB-SubCell"/>
</dbReference>
<dbReference type="PROSITE" id="PS50011">
    <property type="entry name" value="PROTEIN_KINASE_DOM"/>
    <property type="match status" value="1"/>
</dbReference>
<evidence type="ECO:0000256" key="3">
    <source>
        <dbReference type="ARBA" id="ARBA00011902"/>
    </source>
</evidence>
<evidence type="ECO:0000256" key="9">
    <source>
        <dbReference type="ARBA" id="ARBA00022741"/>
    </source>
</evidence>
<dbReference type="Gene3D" id="3.30.200.20">
    <property type="entry name" value="Phosphorylase Kinase, domain 1"/>
    <property type="match status" value="1"/>
</dbReference>
<organism evidence="24 25">
    <name type="scientific">Astyanax mexicanus</name>
    <name type="common">Blind cave fish</name>
    <name type="synonym">Astyanax fasciatus mexicanus</name>
    <dbReference type="NCBI Taxonomy" id="7994"/>
    <lineage>
        <taxon>Eukaryota</taxon>
        <taxon>Metazoa</taxon>
        <taxon>Chordata</taxon>
        <taxon>Craniata</taxon>
        <taxon>Vertebrata</taxon>
        <taxon>Euteleostomi</taxon>
        <taxon>Actinopterygii</taxon>
        <taxon>Neopterygii</taxon>
        <taxon>Teleostei</taxon>
        <taxon>Ostariophysi</taxon>
        <taxon>Characiformes</taxon>
        <taxon>Characoidei</taxon>
        <taxon>Acestrorhamphidae</taxon>
        <taxon>Acestrorhamphinae</taxon>
        <taxon>Astyanax</taxon>
    </lineage>
</organism>
<evidence type="ECO:0000256" key="11">
    <source>
        <dbReference type="ARBA" id="ARBA00022840"/>
    </source>
</evidence>
<protein>
    <recommendedName>
        <fullName evidence="3">receptor protein-tyrosine kinase</fullName>
        <ecNumber evidence="3">2.7.10.1</ecNumber>
    </recommendedName>
</protein>
<dbReference type="PANTHER" id="PTHR24416">
    <property type="entry name" value="TYROSINE-PROTEIN KINASE RECEPTOR"/>
    <property type="match status" value="1"/>
</dbReference>
<dbReference type="InterPro" id="IPR011009">
    <property type="entry name" value="Kinase-like_dom_sf"/>
</dbReference>
<dbReference type="SUPFAM" id="SSF57184">
    <property type="entry name" value="Growth factor receptor domain"/>
    <property type="match status" value="2"/>
</dbReference>
<dbReference type="GO" id="GO:0050679">
    <property type="term" value="P:positive regulation of epithelial cell proliferation"/>
    <property type="evidence" value="ECO:0007669"/>
    <property type="project" value="TreeGrafter"/>
</dbReference>
<dbReference type="InterPro" id="IPR000719">
    <property type="entry name" value="Prot_kinase_dom"/>
</dbReference>
<dbReference type="GO" id="GO:0043066">
    <property type="term" value="P:negative regulation of apoptotic process"/>
    <property type="evidence" value="ECO:0007669"/>
    <property type="project" value="TreeGrafter"/>
</dbReference>
<dbReference type="InterPro" id="IPR009030">
    <property type="entry name" value="Growth_fac_rcpt_cys_sf"/>
</dbReference>
<evidence type="ECO:0000256" key="16">
    <source>
        <dbReference type="ARBA" id="ARBA00023157"/>
    </source>
</evidence>
<dbReference type="InterPro" id="IPR000494">
    <property type="entry name" value="Rcpt_L-dom"/>
</dbReference>
<dbReference type="GO" id="GO:0009925">
    <property type="term" value="C:basal plasma membrane"/>
    <property type="evidence" value="ECO:0007669"/>
    <property type="project" value="TreeGrafter"/>
</dbReference>
<dbReference type="CDD" id="cd00064">
    <property type="entry name" value="FU"/>
    <property type="match status" value="2"/>
</dbReference>
<comment type="subcellular location">
    <subcellularLocation>
        <location evidence="2">Cell membrane</location>
        <topology evidence="2">Single-pass type I membrane protein</topology>
    </subcellularLocation>
    <subcellularLocation>
        <location evidence="1">Nucleus</location>
    </subcellularLocation>
</comment>
<dbReference type="EC" id="2.7.10.1" evidence="3"/>
<evidence type="ECO:0000259" key="23">
    <source>
        <dbReference type="PROSITE" id="PS50011"/>
    </source>
</evidence>
<evidence type="ECO:0000256" key="18">
    <source>
        <dbReference type="ARBA" id="ARBA00023163"/>
    </source>
</evidence>
<dbReference type="FunFam" id="2.10.220.10:FF:000002">
    <property type="entry name" value="Receptor protein-tyrosine kinase"/>
    <property type="match status" value="1"/>
</dbReference>
<proteinExistence type="predicted"/>
<evidence type="ECO:0000256" key="13">
    <source>
        <dbReference type="ARBA" id="ARBA00023015"/>
    </source>
</evidence>
<evidence type="ECO:0000256" key="5">
    <source>
        <dbReference type="ARBA" id="ARBA00022553"/>
    </source>
</evidence>
<keyword evidence="18" id="KW-0804">Transcription</keyword>
<dbReference type="SUPFAM" id="SSF52058">
    <property type="entry name" value="L domain-like"/>
    <property type="match status" value="2"/>
</dbReference>
<dbReference type="InterPro" id="IPR008266">
    <property type="entry name" value="Tyr_kinase_AS"/>
</dbReference>
<keyword evidence="8" id="KW-0732">Signal</keyword>
<dbReference type="PRINTS" id="PR00109">
    <property type="entry name" value="TYRKINASE"/>
</dbReference>
<comment type="catalytic activity">
    <reaction evidence="22">
        <text>L-tyrosyl-[protein] + ATP = O-phospho-L-tyrosyl-[protein] + ADP + H(+)</text>
        <dbReference type="Rhea" id="RHEA:10596"/>
        <dbReference type="Rhea" id="RHEA-COMP:10136"/>
        <dbReference type="Rhea" id="RHEA-COMP:20101"/>
        <dbReference type="ChEBI" id="CHEBI:15378"/>
        <dbReference type="ChEBI" id="CHEBI:30616"/>
        <dbReference type="ChEBI" id="CHEBI:46858"/>
        <dbReference type="ChEBI" id="CHEBI:61978"/>
        <dbReference type="ChEBI" id="CHEBI:456216"/>
        <dbReference type="EC" id="2.7.10.1"/>
    </reaction>
</comment>
<keyword evidence="17" id="KW-0010">Activator</keyword>
<keyword evidence="6" id="KW-0808">Transferase</keyword>
<dbReference type="Gene3D" id="1.10.510.10">
    <property type="entry name" value="Transferase(Phosphotransferase) domain 1"/>
    <property type="match status" value="1"/>
</dbReference>
<evidence type="ECO:0000256" key="15">
    <source>
        <dbReference type="ARBA" id="ARBA00023137"/>
    </source>
</evidence>
<dbReference type="InterPro" id="IPR020635">
    <property type="entry name" value="Tyr_kinase_cat_dom"/>
</dbReference>
<dbReference type="Gene3D" id="3.80.20.20">
    <property type="entry name" value="Receptor L-domain"/>
    <property type="match status" value="2"/>
</dbReference>
<dbReference type="GO" id="GO:0005006">
    <property type="term" value="F:epidermal growth factor receptor activity"/>
    <property type="evidence" value="ECO:0007669"/>
    <property type="project" value="TreeGrafter"/>
</dbReference>
<dbReference type="GO" id="GO:0009966">
    <property type="term" value="P:regulation of signal transduction"/>
    <property type="evidence" value="ECO:0007669"/>
    <property type="project" value="UniProtKB-ARBA"/>
</dbReference>
<dbReference type="FunFam" id="1.10.510.10:FF:002828">
    <property type="entry name" value="Receptor tyrosine-protein kinase erbB-2"/>
    <property type="match status" value="1"/>
</dbReference>
<keyword evidence="19" id="KW-0675">Receptor</keyword>
<dbReference type="Pfam" id="PF14843">
    <property type="entry name" value="GF_recep_IV"/>
    <property type="match status" value="1"/>
</dbReference>
<keyword evidence="15" id="KW-0829">Tyrosine-protein kinase</keyword>
<evidence type="ECO:0000256" key="4">
    <source>
        <dbReference type="ARBA" id="ARBA00022475"/>
    </source>
</evidence>
<evidence type="ECO:0000313" key="25">
    <source>
        <dbReference type="Proteomes" id="UP000694621"/>
    </source>
</evidence>
<evidence type="ECO:0000256" key="21">
    <source>
        <dbReference type="ARBA" id="ARBA00023242"/>
    </source>
</evidence>
<dbReference type="Gene3D" id="2.10.220.10">
    <property type="entry name" value="Hormone Receptor, Insulin-like Growth Factor Receptor 1, Chain A, domain 2"/>
    <property type="match status" value="2"/>
</dbReference>
<evidence type="ECO:0000256" key="17">
    <source>
        <dbReference type="ARBA" id="ARBA00023159"/>
    </source>
</evidence>
<dbReference type="InterPro" id="IPR050122">
    <property type="entry name" value="RTK"/>
</dbReference>
<dbReference type="Pfam" id="PF00757">
    <property type="entry name" value="Furin-like"/>
    <property type="match status" value="1"/>
</dbReference>
<dbReference type="SMART" id="SM00261">
    <property type="entry name" value="FU"/>
    <property type="match status" value="3"/>
</dbReference>
<dbReference type="Ensembl" id="ENSAMXT00005009469.1">
    <property type="protein sequence ID" value="ENSAMXP00005008458.1"/>
    <property type="gene ID" value="ENSAMXG00005004401.1"/>
</dbReference>
<dbReference type="GO" id="GO:0043235">
    <property type="term" value="C:receptor complex"/>
    <property type="evidence" value="ECO:0007669"/>
    <property type="project" value="TreeGrafter"/>
</dbReference>
<keyword evidence="5" id="KW-0597">Phosphoprotein</keyword>
<dbReference type="FunFam" id="3.80.20.20:FF:000006">
    <property type="entry name" value="Receptor protein-tyrosine kinase"/>
    <property type="match status" value="1"/>
</dbReference>
<keyword evidence="16" id="KW-1015">Disulfide bond</keyword>
<evidence type="ECO:0000256" key="6">
    <source>
        <dbReference type="ARBA" id="ARBA00022679"/>
    </source>
</evidence>
<dbReference type="SUPFAM" id="SSF56112">
    <property type="entry name" value="Protein kinase-like (PK-like)"/>
    <property type="match status" value="1"/>
</dbReference>
<keyword evidence="14" id="KW-0472">Membrane</keyword>
<evidence type="ECO:0000256" key="2">
    <source>
        <dbReference type="ARBA" id="ARBA00004251"/>
    </source>
</evidence>
<evidence type="ECO:0000256" key="1">
    <source>
        <dbReference type="ARBA" id="ARBA00004123"/>
    </source>
</evidence>
<dbReference type="Pfam" id="PF07714">
    <property type="entry name" value="PK_Tyr_Ser-Thr"/>
    <property type="match status" value="1"/>
</dbReference>
<evidence type="ECO:0000256" key="8">
    <source>
        <dbReference type="ARBA" id="ARBA00022729"/>
    </source>
</evidence>
<dbReference type="GO" id="GO:0048408">
    <property type="term" value="F:epidermal growth factor binding"/>
    <property type="evidence" value="ECO:0007669"/>
    <property type="project" value="TreeGrafter"/>
</dbReference>
<dbReference type="AlphaFoldDB" id="A0A8B9J7Y7"/>
<keyword evidence="20" id="KW-0325">Glycoprotein</keyword>
<keyword evidence="21" id="KW-0539">Nucleus</keyword>
<dbReference type="GO" id="GO:0005524">
    <property type="term" value="F:ATP binding"/>
    <property type="evidence" value="ECO:0007669"/>
    <property type="project" value="UniProtKB-KW"/>
</dbReference>
<sequence>MNGIIQNKLLKFFPTVCQGTSNKLNLLSQADDHYRALMKMYSNCTVVLENLEITHVGENYDLSFLRSIEEVGGYVLIVINDVNVIPLENLRLIRGHSLYEGKFALAVMANYHTANSSSAESSIPTGLRELPLRNLREILRGGVRIARNPRLCNIETIKWHDIVSKESTNAVITSESTDSTCKPCDKSCYNGSCWAPGPENCQKLTRLICAEQCSHRCKGPAIADCCNEHCAAGCTGPLATDCLACREFKDDGMCKDACPRLMLYDPNLHQLVVNPNGKFSFGATCVKNCPHNYVVTDHGACVRTCGDKTHEVEENGIRKCKNCNGPCPKVCNGLGIGELAGIMTVNASNIDTFQNCTKINGDISIFATTLRGDPYTKTPKLDPAKLDYFKTVKEITGFLLIQAWPENLTSLSPFENLEVIRGRTQQHGRVSFAALNIAHIEYLGLRSLKEISDGDVVIKNNPRLCYTNGNYWRKLFRSDTQTIKTRDNLGDSCNSAGYVQNRMCDGMCTEEGCWGPGPSMCFSCRHVSRQGQCVDSCNILEGMPREYISNNMCLECDQECRTLNGTPSCHGPVCHIYILVELITINILYSLPNLILYIIFQEAYVMASVDHPHICRLLGICLTSTVQLITQLMPFGCLLDYIRENQDNIGSQNLLNWCVQIAKGMNYLEEHRLVHRDLAARNVLVKTPNHVKITDFGLAKLLNANEKEYHSDGGKVPIKWMALESILHWTYTHQSDVWSYGVTVWELMTFGAKPYDGIPAQEISCLLEKGERLPQPSICTIDVYMIMVKCARPKINELNNKLCGDEQLHLSGSTDRRVYRSMFSSEDMEDVVDAEEYLLPGKAFFNNSQTPPLQHQNSTVCSLVRSVTFTFPIMRGNSLILRYITDPINGSLNKDHLPPGTTALHQHIKLLHFSF</sequence>
<keyword evidence="11" id="KW-0067">ATP-binding</keyword>
<evidence type="ECO:0000256" key="12">
    <source>
        <dbReference type="ARBA" id="ARBA00022989"/>
    </source>
</evidence>
<evidence type="ECO:0000256" key="10">
    <source>
        <dbReference type="ARBA" id="ARBA00022777"/>
    </source>
</evidence>
<reference evidence="24" key="1">
    <citation type="submission" date="2025-08" db="UniProtKB">
        <authorList>
            <consortium name="Ensembl"/>
        </authorList>
    </citation>
    <scope>IDENTIFICATION</scope>
</reference>
<keyword evidence="7" id="KW-0812">Transmembrane</keyword>
<keyword evidence="13" id="KW-0805">Transcription regulation</keyword>
<dbReference type="InterPro" id="IPR006212">
    <property type="entry name" value="Furin_repeat"/>
</dbReference>
<dbReference type="InterPro" id="IPR032778">
    <property type="entry name" value="GF_recep_IV"/>
</dbReference>
<evidence type="ECO:0000256" key="22">
    <source>
        <dbReference type="ARBA" id="ARBA00051243"/>
    </source>
</evidence>
<dbReference type="PANTHER" id="PTHR24416:SF91">
    <property type="entry name" value="EPIDERMAL GROWTH FACTOR RECEPTOR"/>
    <property type="match status" value="1"/>
</dbReference>